<evidence type="ECO:0000313" key="3">
    <source>
        <dbReference type="EMBL" id="KAF7356901.1"/>
    </source>
</evidence>
<dbReference type="GO" id="GO:0016491">
    <property type="term" value="F:oxidoreductase activity"/>
    <property type="evidence" value="ECO:0007669"/>
    <property type="project" value="UniProtKB-KW"/>
</dbReference>
<organism evidence="3 4">
    <name type="scientific">Mycena venus</name>
    <dbReference type="NCBI Taxonomy" id="2733690"/>
    <lineage>
        <taxon>Eukaryota</taxon>
        <taxon>Fungi</taxon>
        <taxon>Dikarya</taxon>
        <taxon>Basidiomycota</taxon>
        <taxon>Agaricomycotina</taxon>
        <taxon>Agaricomycetes</taxon>
        <taxon>Agaricomycetidae</taxon>
        <taxon>Agaricales</taxon>
        <taxon>Marasmiineae</taxon>
        <taxon>Mycenaceae</taxon>
        <taxon>Mycena</taxon>
    </lineage>
</organism>
<keyword evidence="2" id="KW-0560">Oxidoreductase</keyword>
<dbReference type="InterPro" id="IPR002347">
    <property type="entry name" value="SDR_fam"/>
</dbReference>
<sequence length="278" mass="30064">MSASAIVTGCAANGIGRAIAFRLAKDGLNVAVNDLPSRKEELKQLAKDIEAKYPNIKAIATPADVSDEEGVKGMVAKTVETFGGLDVMLRFVFHILIAFLKLPASLEAFMRIQSVNVGGTFLCYKYAAQAMIEGKKGGRIIGASSFIWKTRYYFSTSCYFMRLPSTFKPGTPFCPGYAASKGAIRSLTQSCAIELAPHNITCNAYAPGVIKTDLARHLNESFKAVMGMSFEELGNAMAPMHRCGEPDEIANFVSWLASKESSYMTGQTVSINGGIFFD</sequence>
<gene>
    <name evidence="3" type="ORF">MVEN_01025900</name>
</gene>
<dbReference type="PANTHER" id="PTHR24321">
    <property type="entry name" value="DEHYDROGENASES, SHORT CHAIN"/>
    <property type="match status" value="1"/>
</dbReference>
<dbReference type="Pfam" id="PF13561">
    <property type="entry name" value="adh_short_C2"/>
    <property type="match status" value="1"/>
</dbReference>
<dbReference type="AlphaFoldDB" id="A0A8H6YEL6"/>
<dbReference type="PANTHER" id="PTHR24321:SF8">
    <property type="entry name" value="ESTRADIOL 17-BETA-DEHYDROGENASE 8-RELATED"/>
    <property type="match status" value="1"/>
</dbReference>
<dbReference type="SUPFAM" id="SSF51735">
    <property type="entry name" value="NAD(P)-binding Rossmann-fold domains"/>
    <property type="match status" value="1"/>
</dbReference>
<dbReference type="EMBL" id="JACAZI010000007">
    <property type="protein sequence ID" value="KAF7356901.1"/>
    <property type="molecule type" value="Genomic_DNA"/>
</dbReference>
<evidence type="ECO:0000256" key="1">
    <source>
        <dbReference type="ARBA" id="ARBA00006484"/>
    </source>
</evidence>
<dbReference type="Pfam" id="PF00106">
    <property type="entry name" value="adh_short"/>
    <property type="match status" value="1"/>
</dbReference>
<dbReference type="Gene3D" id="3.40.50.720">
    <property type="entry name" value="NAD(P)-binding Rossmann-like Domain"/>
    <property type="match status" value="1"/>
</dbReference>
<comment type="similarity">
    <text evidence="1">Belongs to the short-chain dehydrogenases/reductases (SDR) family.</text>
</comment>
<evidence type="ECO:0000256" key="2">
    <source>
        <dbReference type="ARBA" id="ARBA00023002"/>
    </source>
</evidence>
<proteinExistence type="inferred from homology"/>
<evidence type="ECO:0000313" key="4">
    <source>
        <dbReference type="Proteomes" id="UP000620124"/>
    </source>
</evidence>
<keyword evidence="4" id="KW-1185">Reference proteome</keyword>
<dbReference type="OrthoDB" id="498125at2759"/>
<dbReference type="FunFam" id="3.40.50.720:FF:000084">
    <property type="entry name" value="Short-chain dehydrogenase reductase"/>
    <property type="match status" value="1"/>
</dbReference>
<dbReference type="PRINTS" id="PR00081">
    <property type="entry name" value="GDHRDH"/>
</dbReference>
<reference evidence="3" key="1">
    <citation type="submission" date="2020-05" db="EMBL/GenBank/DDBJ databases">
        <title>Mycena genomes resolve the evolution of fungal bioluminescence.</title>
        <authorList>
            <person name="Tsai I.J."/>
        </authorList>
    </citation>
    <scope>NUCLEOTIDE SEQUENCE</scope>
    <source>
        <strain evidence="3">CCC161011</strain>
    </source>
</reference>
<dbReference type="InterPro" id="IPR036291">
    <property type="entry name" value="NAD(P)-bd_dom_sf"/>
</dbReference>
<dbReference type="Proteomes" id="UP000620124">
    <property type="component" value="Unassembled WGS sequence"/>
</dbReference>
<name>A0A8H6YEL6_9AGAR</name>
<accession>A0A8H6YEL6</accession>
<protein>
    <submittedName>
        <fullName evidence="3">NAD(P)-binding protein</fullName>
    </submittedName>
</protein>
<comment type="caution">
    <text evidence="3">The sequence shown here is derived from an EMBL/GenBank/DDBJ whole genome shotgun (WGS) entry which is preliminary data.</text>
</comment>